<evidence type="ECO:0000256" key="1">
    <source>
        <dbReference type="SAM" id="Phobius"/>
    </source>
</evidence>
<organism evidence="3 4">
    <name type="scientific">Hyunsoonleella pacifica</name>
    <dbReference type="NCBI Taxonomy" id="1080224"/>
    <lineage>
        <taxon>Bacteria</taxon>
        <taxon>Pseudomonadati</taxon>
        <taxon>Bacteroidota</taxon>
        <taxon>Flavobacteriia</taxon>
        <taxon>Flavobacteriales</taxon>
        <taxon>Flavobacteriaceae</taxon>
    </lineage>
</organism>
<dbReference type="OrthoDB" id="9810615at2"/>
<dbReference type="InterPro" id="IPR029063">
    <property type="entry name" value="SAM-dependent_MTases_sf"/>
</dbReference>
<keyword evidence="3" id="KW-0489">Methyltransferase</keyword>
<feature type="domain" description="Methyltransferase type 11" evidence="2">
    <location>
        <begin position="135"/>
        <end position="196"/>
    </location>
</feature>
<name>A0A4Q9FHT2_9FLAO</name>
<reference evidence="3 4" key="1">
    <citation type="journal article" date="2015" name="Int. J. Syst. Evol. Microbiol.">
        <title>Hyunsoonleella pacifica sp. nov., isolated from seawater of South Pacific Gyre.</title>
        <authorList>
            <person name="Gao X."/>
            <person name="Zhang Z."/>
            <person name="Dai X."/>
            <person name="Zhang X.H."/>
        </authorList>
    </citation>
    <scope>NUCLEOTIDE SEQUENCE [LARGE SCALE GENOMIC DNA]</scope>
    <source>
        <strain evidence="3 4">SW033</strain>
    </source>
</reference>
<keyword evidence="1" id="KW-0812">Transmembrane</keyword>
<evidence type="ECO:0000313" key="3">
    <source>
        <dbReference type="EMBL" id="TBN12458.1"/>
    </source>
</evidence>
<dbReference type="InterPro" id="IPR013216">
    <property type="entry name" value="Methyltransf_11"/>
</dbReference>
<sequence length="249" mass="29114">MELKRKPFQGVLNILSFNRHFYVIGLIALILIFTSKLIINWNTILFYIVITAVIYGLVMPLIISAFVYDFSGYYDFKWLEKLDIPSSKNNHIVNINAGFDETSYILKHKLPNSTLEVFDFYNPERHTEAAIIRARKVSLLYPNTKQIDTNKIPLKDKSVDVVFLLSAAHEIRSNTEKIQFLKECKRICKTKGKVILVEHLRDVQNFFAFSVGFTHFFSKKTWTKVFKEAGFNSFTEDKFTPFMSVFKFY</sequence>
<feature type="transmembrane region" description="Helical" evidence="1">
    <location>
        <begin position="45"/>
        <end position="68"/>
    </location>
</feature>
<dbReference type="Proteomes" id="UP000292372">
    <property type="component" value="Unassembled WGS sequence"/>
</dbReference>
<dbReference type="SUPFAM" id="SSF53335">
    <property type="entry name" value="S-adenosyl-L-methionine-dependent methyltransferases"/>
    <property type="match status" value="1"/>
</dbReference>
<feature type="transmembrane region" description="Helical" evidence="1">
    <location>
        <begin position="21"/>
        <end position="39"/>
    </location>
</feature>
<keyword evidence="3" id="KW-0808">Transferase</keyword>
<proteinExistence type="predicted"/>
<accession>A0A4Q9FHT2</accession>
<dbReference type="EMBL" id="SIRS01000008">
    <property type="protein sequence ID" value="TBN12458.1"/>
    <property type="molecule type" value="Genomic_DNA"/>
</dbReference>
<keyword evidence="1" id="KW-0472">Membrane</keyword>
<dbReference type="AlphaFoldDB" id="A0A4Q9FHT2"/>
<keyword evidence="4" id="KW-1185">Reference proteome</keyword>
<dbReference type="Gene3D" id="3.40.50.150">
    <property type="entry name" value="Vaccinia Virus protein VP39"/>
    <property type="match status" value="1"/>
</dbReference>
<protein>
    <submittedName>
        <fullName evidence="3">Methyltransferase domain-containing protein</fullName>
    </submittedName>
</protein>
<dbReference type="Pfam" id="PF08241">
    <property type="entry name" value="Methyltransf_11"/>
    <property type="match status" value="1"/>
</dbReference>
<keyword evidence="1" id="KW-1133">Transmembrane helix</keyword>
<dbReference type="GO" id="GO:0008757">
    <property type="term" value="F:S-adenosylmethionine-dependent methyltransferase activity"/>
    <property type="evidence" value="ECO:0007669"/>
    <property type="project" value="InterPro"/>
</dbReference>
<evidence type="ECO:0000259" key="2">
    <source>
        <dbReference type="Pfam" id="PF08241"/>
    </source>
</evidence>
<comment type="caution">
    <text evidence="3">The sequence shown here is derived from an EMBL/GenBank/DDBJ whole genome shotgun (WGS) entry which is preliminary data.</text>
</comment>
<evidence type="ECO:0000313" key="4">
    <source>
        <dbReference type="Proteomes" id="UP000292372"/>
    </source>
</evidence>
<gene>
    <name evidence="3" type="ORF">EYD46_17215</name>
</gene>
<dbReference type="RefSeq" id="WP_130938418.1">
    <property type="nucleotide sequence ID" value="NZ_BMEE01000008.1"/>
</dbReference>
<dbReference type="GO" id="GO:0032259">
    <property type="term" value="P:methylation"/>
    <property type="evidence" value="ECO:0007669"/>
    <property type="project" value="UniProtKB-KW"/>
</dbReference>